<dbReference type="InterPro" id="IPR008947">
    <property type="entry name" value="PLipase_C/P1_nuclease_dom_sf"/>
</dbReference>
<dbReference type="SUPFAM" id="SSF48537">
    <property type="entry name" value="Phospholipase C/P1 nuclease"/>
    <property type="match status" value="1"/>
</dbReference>
<evidence type="ECO:0000313" key="1">
    <source>
        <dbReference type="EMBL" id="MBD2702422.1"/>
    </source>
</evidence>
<dbReference type="EMBL" id="JACWZY010000014">
    <property type="protein sequence ID" value="MBD2702422.1"/>
    <property type="molecule type" value="Genomic_DNA"/>
</dbReference>
<protein>
    <submittedName>
        <fullName evidence="1">Integrase</fullName>
    </submittedName>
</protein>
<evidence type="ECO:0000313" key="2">
    <source>
        <dbReference type="Proteomes" id="UP000598820"/>
    </source>
</evidence>
<accession>A0A926Y1P0</accession>
<organism evidence="1 2">
    <name type="scientific">Spirosoma profusum</name>
    <dbReference type="NCBI Taxonomy" id="2771354"/>
    <lineage>
        <taxon>Bacteria</taxon>
        <taxon>Pseudomonadati</taxon>
        <taxon>Bacteroidota</taxon>
        <taxon>Cytophagia</taxon>
        <taxon>Cytophagales</taxon>
        <taxon>Cytophagaceae</taxon>
        <taxon>Spirosoma</taxon>
    </lineage>
</organism>
<dbReference type="Proteomes" id="UP000598820">
    <property type="component" value="Unassembled WGS sequence"/>
</dbReference>
<comment type="caution">
    <text evidence="1">The sequence shown here is derived from an EMBL/GenBank/DDBJ whole genome shotgun (WGS) entry which is preliminary data.</text>
</comment>
<gene>
    <name evidence="1" type="ORF">IC229_17370</name>
</gene>
<dbReference type="CDD" id="cd10981">
    <property type="entry name" value="ZnPC_S1P1"/>
    <property type="match status" value="1"/>
</dbReference>
<dbReference type="Gene3D" id="1.10.575.10">
    <property type="entry name" value="P1 Nuclease"/>
    <property type="match status" value="1"/>
</dbReference>
<reference evidence="1" key="1">
    <citation type="submission" date="2020-09" db="EMBL/GenBank/DDBJ databases">
        <authorList>
            <person name="Kim M.K."/>
        </authorList>
    </citation>
    <scope>NUCLEOTIDE SEQUENCE</scope>
    <source>
        <strain evidence="1">BT702</strain>
    </source>
</reference>
<keyword evidence="2" id="KW-1185">Reference proteome</keyword>
<dbReference type="GO" id="GO:0016788">
    <property type="term" value="F:hydrolase activity, acting on ester bonds"/>
    <property type="evidence" value="ECO:0007669"/>
    <property type="project" value="InterPro"/>
</dbReference>
<sequence>MYNGFIWLFVLRNIFFGSLVNGMSIQPEKLGEMQTIQLNSDLHFSNFPSPVWHHPVWGFFAHQQINRLAVFTLPIEMTPFFKKHIDFLTDNAVNPDKRRYAVVGEAPRHFIDLDAYPDTLTTTLPRYYKDAADQYSADTLALHGIVPWQIQLTKYQLTEAFKQRNVRRILRIAADLGHYIADANVPLHTTRNYNGQLTNQQGIHGFWESRLPELFSTTYDFLTGQAEYIQSPQKVAWRAVFRANAALDSVLRIEQELTSKVGESRKYGFEERNGVTTKVYSADFSRQYHDLLRGQVERQMRVSVKMVGDFWYTCWVDAGQPDLRKLATYQLTPDEQKEDVEEKKSWLKRLFSAREEF</sequence>
<dbReference type="AlphaFoldDB" id="A0A926Y1P0"/>
<proteinExistence type="predicted"/>
<name>A0A926Y1P0_9BACT</name>